<dbReference type="GO" id="GO:0005509">
    <property type="term" value="F:calcium ion binding"/>
    <property type="evidence" value="ECO:0007669"/>
    <property type="project" value="InterPro"/>
</dbReference>
<dbReference type="SUPFAM" id="SSF47473">
    <property type="entry name" value="EF-hand"/>
    <property type="match status" value="1"/>
</dbReference>
<dbReference type="Proteomes" id="UP000728185">
    <property type="component" value="Unassembled WGS sequence"/>
</dbReference>
<gene>
    <name evidence="2" type="ORF">FBUS_06739</name>
</gene>
<protein>
    <recommendedName>
        <fullName evidence="1">EF-hand domain-containing protein</fullName>
    </recommendedName>
</protein>
<sequence length="441" mass="50725">MLESRRIPAATELTDWLTRRFRKGLRKFLATSKKLRTSPNNDGPISDHLISKEIFANTLSCLHLPELCPADVIRFFARFGLKPTSNGGLLPFHELLRHFQDRSQAGVAHHLFTINYLPRTLQEGQTAPNGQNEKVAFAKLEKEIVVLFHAEFLTFLNALRPSSLNALFDTTGCTWQKCAQHDPPTKVCSDDFDKNQLSETAIRPSPRRSVGHLRAVIRDLVHLRARRVEEKFHEIDVYNSGRINVEQFYQLLQCLQMEPEITRGETRLLWPFLFTGAKQMITLHEFFRHFLYNKSEAAYPNSKLVPPRMGDSDLRPCSNRLNGVSCMIKDSLRSKASFQTAHVIQLICDLAFNPVCNSDMVENSRTTVVFAKCWENCTSFEEAEVCYLEMLKPFARKRERLLNHAARIKACETRPRPFYRIQNTPSLTDMFPKLGVKKRVS</sequence>
<dbReference type="AlphaFoldDB" id="A0A8E0RS28"/>
<proteinExistence type="predicted"/>
<evidence type="ECO:0000313" key="2">
    <source>
        <dbReference type="EMBL" id="KAA0187771.1"/>
    </source>
</evidence>
<dbReference type="InterPro" id="IPR011992">
    <property type="entry name" value="EF-hand-dom_pair"/>
</dbReference>
<dbReference type="EMBL" id="LUCM01008881">
    <property type="protein sequence ID" value="KAA0187771.1"/>
    <property type="molecule type" value="Genomic_DNA"/>
</dbReference>
<dbReference type="OrthoDB" id="26525at2759"/>
<reference evidence="2" key="1">
    <citation type="submission" date="2019-05" db="EMBL/GenBank/DDBJ databases">
        <title>Annotation for the trematode Fasciolopsis buski.</title>
        <authorList>
            <person name="Choi Y.-J."/>
        </authorList>
    </citation>
    <scope>NUCLEOTIDE SEQUENCE</scope>
    <source>
        <strain evidence="2">HT</strain>
        <tissue evidence="2">Whole worm</tissue>
    </source>
</reference>
<organism evidence="2 3">
    <name type="scientific">Fasciolopsis buskii</name>
    <dbReference type="NCBI Taxonomy" id="27845"/>
    <lineage>
        <taxon>Eukaryota</taxon>
        <taxon>Metazoa</taxon>
        <taxon>Spiralia</taxon>
        <taxon>Lophotrochozoa</taxon>
        <taxon>Platyhelminthes</taxon>
        <taxon>Trematoda</taxon>
        <taxon>Digenea</taxon>
        <taxon>Plagiorchiida</taxon>
        <taxon>Echinostomata</taxon>
        <taxon>Echinostomatoidea</taxon>
        <taxon>Fasciolidae</taxon>
        <taxon>Fasciolopsis</taxon>
    </lineage>
</organism>
<name>A0A8E0RS28_9TREM</name>
<comment type="caution">
    <text evidence="2">The sequence shown here is derived from an EMBL/GenBank/DDBJ whole genome shotgun (WGS) entry which is preliminary data.</text>
</comment>
<evidence type="ECO:0000259" key="1">
    <source>
        <dbReference type="PROSITE" id="PS50222"/>
    </source>
</evidence>
<keyword evidence="3" id="KW-1185">Reference proteome</keyword>
<feature type="domain" description="EF-hand" evidence="1">
    <location>
        <begin position="223"/>
        <end position="258"/>
    </location>
</feature>
<dbReference type="PROSITE" id="PS50222">
    <property type="entry name" value="EF_HAND_2"/>
    <property type="match status" value="1"/>
</dbReference>
<dbReference type="InterPro" id="IPR002048">
    <property type="entry name" value="EF_hand_dom"/>
</dbReference>
<evidence type="ECO:0000313" key="3">
    <source>
        <dbReference type="Proteomes" id="UP000728185"/>
    </source>
</evidence>
<accession>A0A8E0RS28</accession>